<feature type="transmembrane region" description="Helical" evidence="1">
    <location>
        <begin position="25"/>
        <end position="49"/>
    </location>
</feature>
<dbReference type="EMBL" id="CATKSH010000009">
    <property type="protein sequence ID" value="CAI9120966.1"/>
    <property type="molecule type" value="Genomic_DNA"/>
</dbReference>
<evidence type="ECO:0000313" key="3">
    <source>
        <dbReference type="Proteomes" id="UP001176960"/>
    </source>
</evidence>
<sequence length="138" mass="14218">MTSREPVSPSDRSETAFALGSGSRVLLGIVVVMGVMIVAGVAGLVGVIVHRAAHPHAGGVDGMAQGRIEDAGRGRGVETSLPVPAGSRIISYRMAQNGTVIVHVRGTDTDRLVIWNPLTGLVIGSLDLAPPVPNRISP</sequence>
<keyword evidence="1" id="KW-0812">Transmembrane</keyword>
<evidence type="ECO:0000256" key="1">
    <source>
        <dbReference type="SAM" id="Phobius"/>
    </source>
</evidence>
<reference evidence="2" key="1">
    <citation type="submission" date="2023-03" db="EMBL/GenBank/DDBJ databases">
        <authorList>
            <person name="Cleenwerck I."/>
        </authorList>
    </citation>
    <scope>NUCLEOTIDE SEQUENCE</scope>
    <source>
        <strain evidence="2">LMG 32879</strain>
    </source>
</reference>
<keyword evidence="3" id="KW-1185">Reference proteome</keyword>
<dbReference type="Proteomes" id="UP001176960">
    <property type="component" value="Unassembled WGS sequence"/>
</dbReference>
<accession>A0AA35URR7</accession>
<keyword evidence="1" id="KW-1133">Transmembrane helix</keyword>
<proteinExistence type="predicted"/>
<dbReference type="AlphaFoldDB" id="A0AA35URR7"/>
<name>A0AA35URR7_9PROT</name>
<gene>
    <name evidence="2" type="ORF">LMG32879_001808</name>
</gene>
<dbReference type="RefSeq" id="WP_289841797.1">
    <property type="nucleotide sequence ID" value="NZ_CATKSH010000009.1"/>
</dbReference>
<keyword evidence="1" id="KW-0472">Membrane</keyword>
<protein>
    <submittedName>
        <fullName evidence="2">Uncharacterized protein</fullName>
    </submittedName>
</protein>
<comment type="caution">
    <text evidence="2">The sequence shown here is derived from an EMBL/GenBank/DDBJ whole genome shotgun (WGS) entry which is preliminary data.</text>
</comment>
<organism evidence="2 3">
    <name type="scientific">Brytella acorum</name>
    <dbReference type="NCBI Taxonomy" id="2959299"/>
    <lineage>
        <taxon>Bacteria</taxon>
        <taxon>Pseudomonadati</taxon>
        <taxon>Pseudomonadota</taxon>
        <taxon>Alphaproteobacteria</taxon>
        <taxon>Acetobacterales</taxon>
        <taxon>Acetobacteraceae</taxon>
        <taxon>Brytella</taxon>
    </lineage>
</organism>
<evidence type="ECO:0000313" key="2">
    <source>
        <dbReference type="EMBL" id="CAI9120966.1"/>
    </source>
</evidence>